<name>A0AAD3Y4J2_NEPGR</name>
<dbReference type="GO" id="GO:0005576">
    <property type="term" value="C:extracellular region"/>
    <property type="evidence" value="ECO:0007669"/>
    <property type="project" value="TreeGrafter"/>
</dbReference>
<organism evidence="2 3">
    <name type="scientific">Nepenthes gracilis</name>
    <name type="common">Slender pitcher plant</name>
    <dbReference type="NCBI Taxonomy" id="150966"/>
    <lineage>
        <taxon>Eukaryota</taxon>
        <taxon>Viridiplantae</taxon>
        <taxon>Streptophyta</taxon>
        <taxon>Embryophyta</taxon>
        <taxon>Tracheophyta</taxon>
        <taxon>Spermatophyta</taxon>
        <taxon>Magnoliopsida</taxon>
        <taxon>eudicotyledons</taxon>
        <taxon>Gunneridae</taxon>
        <taxon>Pentapetalae</taxon>
        <taxon>Caryophyllales</taxon>
        <taxon>Nepenthaceae</taxon>
        <taxon>Nepenthes</taxon>
    </lineage>
</organism>
<evidence type="ECO:0000313" key="3">
    <source>
        <dbReference type="Proteomes" id="UP001279734"/>
    </source>
</evidence>
<dbReference type="Proteomes" id="UP001279734">
    <property type="component" value="Unassembled WGS sequence"/>
</dbReference>
<accession>A0AAD3Y4J2</accession>
<dbReference type="PANTHER" id="PTHR12670:SF1">
    <property type="entry name" value="NEUTRAL CERAMIDASE"/>
    <property type="match status" value="1"/>
</dbReference>
<comment type="caution">
    <text evidence="2">The sequence shown here is derived from an EMBL/GenBank/DDBJ whole genome shotgun (WGS) entry which is preliminary data.</text>
</comment>
<evidence type="ECO:0000313" key="2">
    <source>
        <dbReference type="EMBL" id="GMH28903.1"/>
    </source>
</evidence>
<dbReference type="PANTHER" id="PTHR12670">
    <property type="entry name" value="CERAMIDASE"/>
    <property type="match status" value="1"/>
</dbReference>
<dbReference type="AlphaFoldDB" id="A0AAD3Y4J2"/>
<feature type="domain" description="Neutral/alkaline non-lysosomal ceramidase N-terminal" evidence="1">
    <location>
        <begin position="46"/>
        <end position="118"/>
    </location>
</feature>
<dbReference type="GO" id="GO:0042759">
    <property type="term" value="P:long-chain fatty acid biosynthetic process"/>
    <property type="evidence" value="ECO:0007669"/>
    <property type="project" value="TreeGrafter"/>
</dbReference>
<proteinExistence type="predicted"/>
<dbReference type="GO" id="GO:0017040">
    <property type="term" value="F:N-acylsphingosine amidohydrolase activity"/>
    <property type="evidence" value="ECO:0007669"/>
    <property type="project" value="InterPro"/>
</dbReference>
<evidence type="ECO:0000259" key="1">
    <source>
        <dbReference type="Pfam" id="PF04734"/>
    </source>
</evidence>
<dbReference type="GO" id="GO:0046512">
    <property type="term" value="P:sphingosine biosynthetic process"/>
    <property type="evidence" value="ECO:0007669"/>
    <property type="project" value="TreeGrafter"/>
</dbReference>
<sequence length="274" mass="29698">MKFSQLERQGSSYPVGSFNWFATPGPSMHRAKSLTSGGNKGAILLLKLVRDVLTTTGKEQIDCQGRKPIFLDTGGRKDSVLLIQVLRIGQLAVFNVPANFTTMAGSRHREAESKAFGQLGAGSGGSWKSDARKTLSKIDLAEERVQSVVQKLEAVKSSKMMTLDKLRSLTENASRARASAAQHHSTISISRFEYEYLSGCGAGAKEIANRLVPTAESIPPNGHFVSTFHEEPFSISDTLISTHHEGPIGGMLVEDAGRPKDLRNWCPSAAPIFN</sequence>
<dbReference type="GO" id="GO:0016020">
    <property type="term" value="C:membrane"/>
    <property type="evidence" value="ECO:0007669"/>
    <property type="project" value="GOC"/>
</dbReference>
<dbReference type="InterPro" id="IPR031329">
    <property type="entry name" value="NEUT/ALK_ceramidase_N"/>
</dbReference>
<gene>
    <name evidence="2" type="ORF">Nepgr_030746</name>
</gene>
<dbReference type="Pfam" id="PF04734">
    <property type="entry name" value="Ceramidase_alk"/>
    <property type="match status" value="1"/>
</dbReference>
<keyword evidence="3" id="KW-1185">Reference proteome</keyword>
<protein>
    <recommendedName>
        <fullName evidence="1">Neutral/alkaline non-lysosomal ceramidase N-terminal domain-containing protein</fullName>
    </recommendedName>
</protein>
<dbReference type="EMBL" id="BSYO01000035">
    <property type="protein sequence ID" value="GMH28903.1"/>
    <property type="molecule type" value="Genomic_DNA"/>
</dbReference>
<reference evidence="2" key="1">
    <citation type="submission" date="2023-05" db="EMBL/GenBank/DDBJ databases">
        <title>Nepenthes gracilis genome sequencing.</title>
        <authorList>
            <person name="Fukushima K."/>
        </authorList>
    </citation>
    <scope>NUCLEOTIDE SEQUENCE</scope>
    <source>
        <strain evidence="2">SING2019-196</strain>
    </source>
</reference>
<dbReference type="InterPro" id="IPR006823">
    <property type="entry name" value="Ceramidase_alk"/>
</dbReference>
<dbReference type="GO" id="GO:0046514">
    <property type="term" value="P:ceramide catabolic process"/>
    <property type="evidence" value="ECO:0007669"/>
    <property type="project" value="InterPro"/>
</dbReference>